<dbReference type="EMBL" id="VOBQ01000001">
    <property type="protein sequence ID" value="TWO73317.1"/>
    <property type="molecule type" value="Genomic_DNA"/>
</dbReference>
<evidence type="ECO:0000256" key="3">
    <source>
        <dbReference type="PIRSR" id="PIRSR607837-1"/>
    </source>
</evidence>
<dbReference type="AlphaFoldDB" id="A0A562ZY54"/>
<dbReference type="Proteomes" id="UP000318199">
    <property type="component" value="Unassembled WGS sequence"/>
</dbReference>
<evidence type="ECO:0000256" key="2">
    <source>
        <dbReference type="ARBA" id="ARBA00022723"/>
    </source>
</evidence>
<reference evidence="4 5" key="1">
    <citation type="submission" date="2019-07" db="EMBL/GenBank/DDBJ databases">
        <title>Caenimonas sedimenti sp. nov., isolated from activated sludge.</title>
        <authorList>
            <person name="Xu J."/>
        </authorList>
    </citation>
    <scope>NUCLEOTIDE SEQUENCE [LARGE SCALE GENOMIC DNA]</scope>
    <source>
        <strain evidence="4 5">HX-9-20</strain>
    </source>
</reference>
<dbReference type="InterPro" id="IPR007837">
    <property type="entry name" value="DinB"/>
</dbReference>
<dbReference type="PANTHER" id="PTHR37302">
    <property type="entry name" value="SLR1116 PROTEIN"/>
    <property type="match status" value="1"/>
</dbReference>
<proteinExistence type="inferred from homology"/>
<dbReference type="Pfam" id="PF05163">
    <property type="entry name" value="DinB"/>
    <property type="match status" value="1"/>
</dbReference>
<feature type="binding site" evidence="3">
    <location>
        <position position="139"/>
    </location>
    <ligand>
        <name>a divalent metal cation</name>
        <dbReference type="ChEBI" id="CHEBI:60240"/>
    </ligand>
</feature>
<dbReference type="InterPro" id="IPR034660">
    <property type="entry name" value="DinB/YfiT-like"/>
</dbReference>
<keyword evidence="2 3" id="KW-0479">Metal-binding</keyword>
<dbReference type="OrthoDB" id="9807509at2"/>
<dbReference type="GO" id="GO:0046872">
    <property type="term" value="F:metal ion binding"/>
    <property type="evidence" value="ECO:0007669"/>
    <property type="project" value="UniProtKB-KW"/>
</dbReference>
<comment type="similarity">
    <text evidence="1">Belongs to the DinB family.</text>
</comment>
<protein>
    <submittedName>
        <fullName evidence="4">Damage-inducible protein DinB</fullName>
    </submittedName>
</protein>
<dbReference type="SUPFAM" id="SSF109854">
    <property type="entry name" value="DinB/YfiT-like putative metalloenzymes"/>
    <property type="match status" value="1"/>
</dbReference>
<gene>
    <name evidence="4" type="ORF">FN976_00270</name>
</gene>
<keyword evidence="5" id="KW-1185">Reference proteome</keyword>
<dbReference type="Gene3D" id="1.20.120.450">
    <property type="entry name" value="dinb family like domain"/>
    <property type="match status" value="1"/>
</dbReference>
<accession>A0A562ZY54</accession>
<feature type="binding site" evidence="3">
    <location>
        <position position="135"/>
    </location>
    <ligand>
        <name>a divalent metal cation</name>
        <dbReference type="ChEBI" id="CHEBI:60240"/>
    </ligand>
</feature>
<dbReference type="PANTHER" id="PTHR37302:SF1">
    <property type="entry name" value="PROTEIN DINB"/>
    <property type="match status" value="1"/>
</dbReference>
<evidence type="ECO:0000256" key="1">
    <source>
        <dbReference type="ARBA" id="ARBA00008635"/>
    </source>
</evidence>
<organism evidence="4 5">
    <name type="scientific">Caenimonas sedimenti</name>
    <dbReference type="NCBI Taxonomy" id="2596921"/>
    <lineage>
        <taxon>Bacteria</taxon>
        <taxon>Pseudomonadati</taxon>
        <taxon>Pseudomonadota</taxon>
        <taxon>Betaproteobacteria</taxon>
        <taxon>Burkholderiales</taxon>
        <taxon>Comamonadaceae</taxon>
        <taxon>Caenimonas</taxon>
    </lineage>
</organism>
<sequence>MITAAHCELMAQYNEWMNSRLYAVCASLPDEELRKDRGAFFQSIYGTLNHIAYGDLAFLSRFTGDPNVIPEPKADLFGSFERLKSERAGLDQRILAWSASLTPAWLAEPLTYTSKIDGKTRTVAKWVLVTHMFNHETHHRGQVTTLLSQMGLDMGSTDIPFMPRFG</sequence>
<feature type="binding site" evidence="3">
    <location>
        <position position="50"/>
    </location>
    <ligand>
        <name>a divalent metal cation</name>
        <dbReference type="ChEBI" id="CHEBI:60240"/>
    </ligand>
</feature>
<name>A0A562ZY54_9BURK</name>
<evidence type="ECO:0000313" key="5">
    <source>
        <dbReference type="Proteomes" id="UP000318199"/>
    </source>
</evidence>
<evidence type="ECO:0000313" key="4">
    <source>
        <dbReference type="EMBL" id="TWO73317.1"/>
    </source>
</evidence>
<comment type="caution">
    <text evidence="4">The sequence shown here is derived from an EMBL/GenBank/DDBJ whole genome shotgun (WGS) entry which is preliminary data.</text>
</comment>
<dbReference type="RefSeq" id="WP_145889785.1">
    <property type="nucleotide sequence ID" value="NZ_VOBQ01000001.1"/>
</dbReference>